<dbReference type="EMBL" id="CP007711">
    <property type="protein sequence ID" value="AIV03580.1"/>
    <property type="molecule type" value="Genomic_DNA"/>
</dbReference>
<dbReference type="HOGENOM" id="CLU_412743_0_0_14"/>
<dbReference type="AlphaFoldDB" id="A0A097SSL7"/>
<gene>
    <name evidence="2" type="ORF">MGM1_1970</name>
</gene>
<sequence length="659" mass="78311">MISNEIKKLQDRATDDVVSLLIKNKDATLKAPTGSGKTYIIANVVNKILEIDQNYVFIVSSLSKGELALQNHERFIEYKSNLIHLNPYYIDTEITTEESLYIPTSYNLYSLGRDKFKKKTLLMEQNVLKNFLFKLKNDKKKIIWVRDECHQDTNNLNELKDEFFTCCFNLSATPKNKEEINCEITDEEAVNVNLIKRVEYDENERDFNKVLNKFRELRKIYAKWVNFKPLLIVQISNKSKGKEEFEKLKTVLNINKDLQWVYITDNPTTSEHNCKFFVNKPFHIWKNQVKTEPTIDIVIFKMVFTEGYDIPRACMLFQVRNTEVETLTEQVIGRVRRNPILKEWNNYTKDAQNNLTMAYVYARIPKTARKFKKVILKPNHNFNVKSTYLKSLNKQINFDLDTFLKEKTDVNNKEHKLVEYNPSIFELYDDWKNVMDETKSMCWDNIKDNSKKWFLVSENIKEINIRAHSFLANYEDSMSIYEEEVNLPDFSSYEFLDQTTLEINDWIWSQEHNGKIDHKYSFDSEAERKFAILLKNACERSKINLWGKNFYTNSNICYEYCLDQTHKSYPDFIVKDKKGRIHIFEVKSINKTKNKDLNEKEYKEKIIELSKCYQQASKLTHHIFYLPILKNDSFDIHVFDNGEVKNIYEDEIRSVLNQE</sequence>
<dbReference type="PANTHER" id="PTHR47396:SF1">
    <property type="entry name" value="ATP-DEPENDENT HELICASE IRC3-RELATED"/>
    <property type="match status" value="1"/>
</dbReference>
<organism evidence="2 3">
    <name type="scientific">Candidatus Malacoplasma girerdii</name>
    <dbReference type="NCBI Taxonomy" id="1318617"/>
    <lineage>
        <taxon>Bacteria</taxon>
        <taxon>Bacillati</taxon>
        <taxon>Mycoplasmatota</taxon>
        <taxon>Mycoplasmoidales</taxon>
        <taxon>Mycoplasmoidaceae</taxon>
        <taxon>Malacoplasma</taxon>
    </lineage>
</organism>
<dbReference type="PANTHER" id="PTHR47396">
    <property type="entry name" value="TYPE I RESTRICTION ENZYME ECOKI R PROTEIN"/>
    <property type="match status" value="1"/>
</dbReference>
<dbReference type="InterPro" id="IPR006935">
    <property type="entry name" value="Helicase/UvrB_N"/>
</dbReference>
<evidence type="ECO:0000313" key="3">
    <source>
        <dbReference type="Proteomes" id="UP000030066"/>
    </source>
</evidence>
<dbReference type="eggNOG" id="COG1061">
    <property type="taxonomic scope" value="Bacteria"/>
</dbReference>
<dbReference type="GO" id="GO:0005524">
    <property type="term" value="F:ATP binding"/>
    <property type="evidence" value="ECO:0007669"/>
    <property type="project" value="InterPro"/>
</dbReference>
<dbReference type="GO" id="GO:0016787">
    <property type="term" value="F:hydrolase activity"/>
    <property type="evidence" value="ECO:0007669"/>
    <property type="project" value="InterPro"/>
</dbReference>
<proteinExistence type="predicted"/>
<dbReference type="GO" id="GO:0005829">
    <property type="term" value="C:cytosol"/>
    <property type="evidence" value="ECO:0007669"/>
    <property type="project" value="TreeGrafter"/>
</dbReference>
<dbReference type="KEGG" id="mgj:MGM1_1970"/>
<dbReference type="GO" id="GO:0003677">
    <property type="term" value="F:DNA binding"/>
    <property type="evidence" value="ECO:0007669"/>
    <property type="project" value="InterPro"/>
</dbReference>
<accession>A0A097SSL7</accession>
<feature type="domain" description="Helicase/UvrB N-terminal" evidence="1">
    <location>
        <begin position="6"/>
        <end position="175"/>
    </location>
</feature>
<dbReference type="Proteomes" id="UP000030066">
    <property type="component" value="Chromosome"/>
</dbReference>
<dbReference type="Pfam" id="PF04851">
    <property type="entry name" value="ResIII"/>
    <property type="match status" value="1"/>
</dbReference>
<dbReference type="SUPFAM" id="SSF52540">
    <property type="entry name" value="P-loop containing nucleoside triphosphate hydrolases"/>
    <property type="match status" value="1"/>
</dbReference>
<dbReference type="STRING" id="1318617.MGM1_1970"/>
<name>A0A097SSL7_9BACT</name>
<dbReference type="InterPro" id="IPR027417">
    <property type="entry name" value="P-loop_NTPase"/>
</dbReference>
<reference evidence="2 3" key="1">
    <citation type="journal article" date="2014" name="PLoS ONE">
        <title>An emerging Mycoplasma associated with trichomoniasis, vaginal infection and disease.</title>
        <authorList>
            <consortium name="Vaginal Microbiome Consortium"/>
            <person name="Fettweis J.M."/>
            <person name="Serrano M.G."/>
            <person name="Huang B."/>
            <person name="Brooks J.P."/>
            <person name="Glascock A.L."/>
            <person name="Sheth N.U."/>
            <person name="Strauss J.F.III."/>
            <person name="Jefferson K.K."/>
            <person name="Buck G.A."/>
        </authorList>
    </citation>
    <scope>NUCLEOTIDE SEQUENCE [LARGE SCALE GENOMIC DNA]</scope>
    <source>
        <strain evidence="2 3">VCU_M1</strain>
    </source>
</reference>
<dbReference type="InterPro" id="IPR050742">
    <property type="entry name" value="Helicase_Restrict-Modif_Enz"/>
</dbReference>
<evidence type="ECO:0000259" key="1">
    <source>
        <dbReference type="Pfam" id="PF04851"/>
    </source>
</evidence>
<dbReference type="Gene3D" id="3.40.50.300">
    <property type="entry name" value="P-loop containing nucleotide triphosphate hydrolases"/>
    <property type="match status" value="2"/>
</dbReference>
<dbReference type="REBASE" id="95970">
    <property type="entry name" value="MspM1ORF1980P"/>
</dbReference>
<protein>
    <submittedName>
        <fullName evidence="2">Type III restriction enzyme res subunit</fullName>
    </submittedName>
</protein>
<evidence type="ECO:0000313" key="2">
    <source>
        <dbReference type="EMBL" id="AIV03580.1"/>
    </source>
</evidence>
<keyword evidence="3" id="KW-1185">Reference proteome</keyword>